<dbReference type="AlphaFoldDB" id="A0A4Y7T405"/>
<dbReference type="EMBL" id="QPFP01000030">
    <property type="protein sequence ID" value="TEB28850.1"/>
    <property type="molecule type" value="Genomic_DNA"/>
</dbReference>
<feature type="non-terminal residue" evidence="1">
    <location>
        <position position="1"/>
    </location>
</feature>
<gene>
    <name evidence="1" type="ORF">FA13DRAFT_1581212</name>
</gene>
<evidence type="ECO:0000313" key="1">
    <source>
        <dbReference type="EMBL" id="TEB28850.1"/>
    </source>
</evidence>
<comment type="caution">
    <text evidence="1">The sequence shown here is derived from an EMBL/GenBank/DDBJ whole genome shotgun (WGS) entry which is preliminary data.</text>
</comment>
<protein>
    <submittedName>
        <fullName evidence="1">Uncharacterized protein</fullName>
    </submittedName>
</protein>
<keyword evidence="2" id="KW-1185">Reference proteome</keyword>
<organism evidence="1 2">
    <name type="scientific">Coprinellus micaceus</name>
    <name type="common">Glistening ink-cap mushroom</name>
    <name type="synonym">Coprinus micaceus</name>
    <dbReference type="NCBI Taxonomy" id="71717"/>
    <lineage>
        <taxon>Eukaryota</taxon>
        <taxon>Fungi</taxon>
        <taxon>Dikarya</taxon>
        <taxon>Basidiomycota</taxon>
        <taxon>Agaricomycotina</taxon>
        <taxon>Agaricomycetes</taxon>
        <taxon>Agaricomycetidae</taxon>
        <taxon>Agaricales</taxon>
        <taxon>Agaricineae</taxon>
        <taxon>Psathyrellaceae</taxon>
        <taxon>Coprinellus</taxon>
    </lineage>
</organism>
<accession>A0A4Y7T405</accession>
<name>A0A4Y7T405_COPMI</name>
<feature type="non-terminal residue" evidence="1">
    <location>
        <position position="81"/>
    </location>
</feature>
<reference evidence="1 2" key="1">
    <citation type="journal article" date="2019" name="Nat. Ecol. Evol.">
        <title>Megaphylogeny resolves global patterns of mushroom evolution.</title>
        <authorList>
            <person name="Varga T."/>
            <person name="Krizsan K."/>
            <person name="Foldi C."/>
            <person name="Dima B."/>
            <person name="Sanchez-Garcia M."/>
            <person name="Sanchez-Ramirez S."/>
            <person name="Szollosi G.J."/>
            <person name="Szarkandi J.G."/>
            <person name="Papp V."/>
            <person name="Albert L."/>
            <person name="Andreopoulos W."/>
            <person name="Angelini C."/>
            <person name="Antonin V."/>
            <person name="Barry K.W."/>
            <person name="Bougher N.L."/>
            <person name="Buchanan P."/>
            <person name="Buyck B."/>
            <person name="Bense V."/>
            <person name="Catcheside P."/>
            <person name="Chovatia M."/>
            <person name="Cooper J."/>
            <person name="Damon W."/>
            <person name="Desjardin D."/>
            <person name="Finy P."/>
            <person name="Geml J."/>
            <person name="Haridas S."/>
            <person name="Hughes K."/>
            <person name="Justo A."/>
            <person name="Karasinski D."/>
            <person name="Kautmanova I."/>
            <person name="Kiss B."/>
            <person name="Kocsube S."/>
            <person name="Kotiranta H."/>
            <person name="LaButti K.M."/>
            <person name="Lechner B.E."/>
            <person name="Liimatainen K."/>
            <person name="Lipzen A."/>
            <person name="Lukacs Z."/>
            <person name="Mihaltcheva S."/>
            <person name="Morgado L.N."/>
            <person name="Niskanen T."/>
            <person name="Noordeloos M.E."/>
            <person name="Ohm R.A."/>
            <person name="Ortiz-Santana B."/>
            <person name="Ovrebo C."/>
            <person name="Racz N."/>
            <person name="Riley R."/>
            <person name="Savchenko A."/>
            <person name="Shiryaev A."/>
            <person name="Soop K."/>
            <person name="Spirin V."/>
            <person name="Szebenyi C."/>
            <person name="Tomsovsky M."/>
            <person name="Tulloss R.E."/>
            <person name="Uehling J."/>
            <person name="Grigoriev I.V."/>
            <person name="Vagvolgyi C."/>
            <person name="Papp T."/>
            <person name="Martin F.M."/>
            <person name="Miettinen O."/>
            <person name="Hibbett D.S."/>
            <person name="Nagy L.G."/>
        </authorList>
    </citation>
    <scope>NUCLEOTIDE SEQUENCE [LARGE SCALE GENOMIC DNA]</scope>
    <source>
        <strain evidence="1 2">FP101781</strain>
    </source>
</reference>
<evidence type="ECO:0000313" key="2">
    <source>
        <dbReference type="Proteomes" id="UP000298030"/>
    </source>
</evidence>
<sequence>DVERQMAYAAQQRLDGYAAVVKHAVKRKRVFDRRVLKKSPGEVAFRPGQLVQVYRNDLDMTFRTERKLLPKWSEPRRVLRR</sequence>
<dbReference type="Proteomes" id="UP000298030">
    <property type="component" value="Unassembled WGS sequence"/>
</dbReference>
<dbReference type="OrthoDB" id="3237746at2759"/>
<proteinExistence type="predicted"/>